<dbReference type="EMBL" id="CP036200">
    <property type="protein sequence ID" value="QBF84822.1"/>
    <property type="molecule type" value="Genomic_DNA"/>
</dbReference>
<dbReference type="AlphaFoldDB" id="A0A411PMQ6"/>
<reference evidence="1 2" key="1">
    <citation type="submission" date="2019-02" db="EMBL/GenBank/DDBJ databases">
        <title>Shewanella sp. D4-2 isolated from Dokdo Island.</title>
        <authorList>
            <person name="Baek K."/>
        </authorList>
    </citation>
    <scope>NUCLEOTIDE SEQUENCE [LARGE SCALE GENOMIC DNA]</scope>
    <source>
        <strain evidence="1 2">D4-2</strain>
    </source>
</reference>
<dbReference type="RefSeq" id="WP_130603309.1">
    <property type="nucleotide sequence ID" value="NZ_CP036200.1"/>
</dbReference>
<name>A0A411PMQ6_9GAMM</name>
<accession>A0A411PMQ6</accession>
<evidence type="ECO:0000313" key="1">
    <source>
        <dbReference type="EMBL" id="QBF84822.1"/>
    </source>
</evidence>
<gene>
    <name evidence="1" type="ORF">EXU30_07105</name>
</gene>
<dbReference type="KEGG" id="smai:EXU30_07105"/>
<proteinExistence type="predicted"/>
<sequence>MPYTKVIQQIRENLQTAYRQSIDCDNRLDELHKAGHGKFVAIFDKEQGFNEQSNRFLPYVKELATEFETFQGNTHIAPETLESFVKRLGLLLQTMNAFKLSSK</sequence>
<dbReference type="OrthoDB" id="7067468at2"/>
<evidence type="ECO:0000313" key="2">
    <source>
        <dbReference type="Proteomes" id="UP000291106"/>
    </source>
</evidence>
<keyword evidence="2" id="KW-1185">Reference proteome</keyword>
<dbReference type="Proteomes" id="UP000291106">
    <property type="component" value="Chromosome"/>
</dbReference>
<organism evidence="1 2">
    <name type="scientific">Shewanella maritima</name>
    <dbReference type="NCBI Taxonomy" id="2520507"/>
    <lineage>
        <taxon>Bacteria</taxon>
        <taxon>Pseudomonadati</taxon>
        <taxon>Pseudomonadota</taxon>
        <taxon>Gammaproteobacteria</taxon>
        <taxon>Alteromonadales</taxon>
        <taxon>Shewanellaceae</taxon>
        <taxon>Shewanella</taxon>
    </lineage>
</organism>
<protein>
    <submittedName>
        <fullName evidence="1">Prephenate dehydrogenase</fullName>
    </submittedName>
</protein>